<proteinExistence type="predicted"/>
<dbReference type="Proteomes" id="UP001148838">
    <property type="component" value="Unassembled WGS sequence"/>
</dbReference>
<dbReference type="EMBL" id="JAJSOF020000005">
    <property type="protein sequence ID" value="KAJ4448222.1"/>
    <property type="molecule type" value="Genomic_DNA"/>
</dbReference>
<protein>
    <recommendedName>
        <fullName evidence="3">Reverse transcriptase domain-containing protein</fullName>
    </recommendedName>
</protein>
<sequence>MILMVLLQIQHHTRDYIIAAYPNKWIGHAAWPARLLDTNPGLLSEVTSIQTQKQNLGCAGKVMRDAIGLLRTVGERYLKKNKEVYTVFVDLEKAFDRVDWNKLMRILKKISVDWKEKAVL</sequence>
<evidence type="ECO:0008006" key="3">
    <source>
        <dbReference type="Google" id="ProtNLM"/>
    </source>
</evidence>
<comment type="caution">
    <text evidence="1">The sequence shown here is derived from an EMBL/GenBank/DDBJ whole genome shotgun (WGS) entry which is preliminary data.</text>
</comment>
<evidence type="ECO:0000313" key="1">
    <source>
        <dbReference type="EMBL" id="KAJ4448222.1"/>
    </source>
</evidence>
<name>A0ABQ8TQC1_PERAM</name>
<organism evidence="1 2">
    <name type="scientific">Periplaneta americana</name>
    <name type="common">American cockroach</name>
    <name type="synonym">Blatta americana</name>
    <dbReference type="NCBI Taxonomy" id="6978"/>
    <lineage>
        <taxon>Eukaryota</taxon>
        <taxon>Metazoa</taxon>
        <taxon>Ecdysozoa</taxon>
        <taxon>Arthropoda</taxon>
        <taxon>Hexapoda</taxon>
        <taxon>Insecta</taxon>
        <taxon>Pterygota</taxon>
        <taxon>Neoptera</taxon>
        <taxon>Polyneoptera</taxon>
        <taxon>Dictyoptera</taxon>
        <taxon>Blattodea</taxon>
        <taxon>Blattoidea</taxon>
        <taxon>Blattidae</taxon>
        <taxon>Blattinae</taxon>
        <taxon>Periplaneta</taxon>
    </lineage>
</organism>
<evidence type="ECO:0000313" key="2">
    <source>
        <dbReference type="Proteomes" id="UP001148838"/>
    </source>
</evidence>
<gene>
    <name evidence="1" type="ORF">ANN_10236</name>
</gene>
<accession>A0ABQ8TQC1</accession>
<keyword evidence="2" id="KW-1185">Reference proteome</keyword>
<reference evidence="1 2" key="1">
    <citation type="journal article" date="2022" name="Allergy">
        <title>Genome assembly and annotation of Periplaneta americana reveal a comprehensive cockroach allergen profile.</title>
        <authorList>
            <person name="Wang L."/>
            <person name="Xiong Q."/>
            <person name="Saelim N."/>
            <person name="Wang L."/>
            <person name="Nong W."/>
            <person name="Wan A.T."/>
            <person name="Shi M."/>
            <person name="Liu X."/>
            <person name="Cao Q."/>
            <person name="Hui J.H.L."/>
            <person name="Sookrung N."/>
            <person name="Leung T.F."/>
            <person name="Tungtrongchitr A."/>
            <person name="Tsui S.K.W."/>
        </authorList>
    </citation>
    <scope>NUCLEOTIDE SEQUENCE [LARGE SCALE GENOMIC DNA]</scope>
    <source>
        <strain evidence="1">PWHHKU_190912</strain>
    </source>
</reference>